<keyword evidence="3 4" id="KW-0443">Lipid metabolism</keyword>
<keyword evidence="4" id="KW-0521">NADP</keyword>
<proteinExistence type="inferred from homology"/>
<dbReference type="GO" id="GO:0005777">
    <property type="term" value="C:peroxisome"/>
    <property type="evidence" value="ECO:0007669"/>
    <property type="project" value="TreeGrafter"/>
</dbReference>
<comment type="catalytic activity">
    <reaction evidence="4">
        <text>a long-chain fatty acyl-CoA + 2 NADPH + 2 H(+) = a long-chain primary fatty alcohol + 2 NADP(+) + CoA</text>
        <dbReference type="Rhea" id="RHEA:52716"/>
        <dbReference type="ChEBI" id="CHEBI:15378"/>
        <dbReference type="ChEBI" id="CHEBI:57287"/>
        <dbReference type="ChEBI" id="CHEBI:57783"/>
        <dbReference type="ChEBI" id="CHEBI:58349"/>
        <dbReference type="ChEBI" id="CHEBI:77396"/>
        <dbReference type="ChEBI" id="CHEBI:83139"/>
        <dbReference type="EC" id="1.2.1.84"/>
    </reaction>
</comment>
<evidence type="ECO:0000259" key="5">
    <source>
        <dbReference type="Pfam" id="PF03015"/>
    </source>
</evidence>
<feature type="domain" description="Fatty acyl-CoA reductase C-terminal" evidence="5">
    <location>
        <begin position="381"/>
        <end position="474"/>
    </location>
</feature>
<evidence type="ECO:0000313" key="8">
    <source>
        <dbReference type="Proteomes" id="UP000663834"/>
    </source>
</evidence>
<evidence type="ECO:0000256" key="3">
    <source>
        <dbReference type="ARBA" id="ARBA00023098"/>
    </source>
</evidence>
<dbReference type="InterPro" id="IPR026055">
    <property type="entry name" value="FAR"/>
</dbReference>
<dbReference type="InterPro" id="IPR036291">
    <property type="entry name" value="NAD(P)-bd_dom_sf"/>
</dbReference>
<dbReference type="Proteomes" id="UP000663834">
    <property type="component" value="Unassembled WGS sequence"/>
</dbReference>
<dbReference type="PANTHER" id="PTHR11011">
    <property type="entry name" value="MALE STERILITY PROTEIN 2-RELATED"/>
    <property type="match status" value="1"/>
</dbReference>
<evidence type="ECO:0000256" key="4">
    <source>
        <dbReference type="RuleBase" id="RU363097"/>
    </source>
</evidence>
<keyword evidence="4" id="KW-0472">Membrane</keyword>
<dbReference type="EC" id="1.2.1.84" evidence="4"/>
<dbReference type="CDD" id="cd09071">
    <property type="entry name" value="FAR_C"/>
    <property type="match status" value="1"/>
</dbReference>
<dbReference type="GO" id="GO:0035336">
    <property type="term" value="P:long-chain fatty-acyl-CoA metabolic process"/>
    <property type="evidence" value="ECO:0007669"/>
    <property type="project" value="TreeGrafter"/>
</dbReference>
<name>A0A815ES03_9BILA</name>
<feature type="transmembrane region" description="Helical" evidence="4">
    <location>
        <begin position="518"/>
        <end position="537"/>
    </location>
</feature>
<keyword evidence="4" id="KW-0560">Oxidoreductase</keyword>
<accession>A0A815ES03</accession>
<dbReference type="OrthoDB" id="429813at2759"/>
<reference evidence="7" key="1">
    <citation type="submission" date="2021-02" db="EMBL/GenBank/DDBJ databases">
        <authorList>
            <person name="Nowell W R."/>
        </authorList>
    </citation>
    <scope>NUCLEOTIDE SEQUENCE</scope>
</reference>
<dbReference type="PANTHER" id="PTHR11011:SF45">
    <property type="entry name" value="FATTY ACYL-COA REDUCTASE CG8306-RELATED"/>
    <property type="match status" value="1"/>
</dbReference>
<keyword evidence="4" id="KW-0812">Transmembrane</keyword>
<evidence type="ECO:0000256" key="1">
    <source>
        <dbReference type="ARBA" id="ARBA00005928"/>
    </source>
</evidence>
<dbReference type="AlphaFoldDB" id="A0A815ES03"/>
<dbReference type="InterPro" id="IPR013120">
    <property type="entry name" value="FAR_NAD-bd"/>
</dbReference>
<evidence type="ECO:0000256" key="2">
    <source>
        <dbReference type="ARBA" id="ARBA00022516"/>
    </source>
</evidence>
<evidence type="ECO:0000313" key="7">
    <source>
        <dbReference type="EMBL" id="CAF1315952.1"/>
    </source>
</evidence>
<sequence length="542" mass="62671">MASSISEFYEGKTVLVYGSTTFPGKVLIEKLLRSCPDINKIYCPVQTTTKKPNLTINHNFSPLDTFAEIYATKLFDRVRRNNAKFQEKIVPFDINILFKSLDDETTVDDENESQILSHKTLQDTIDICFYMANNSIDFEEQNLKEMIQTDVMDLKRSLSFLKTCKKLKSTVYLSSIYANIDCPYIDECVYPCPIEPQKLVDALDWMDKEMVGLATPKIIGSKPNAFSFSHWLAETVLSEEQKHLPPISIVRVSIIGAAWKEPYPGWVEKSNGPSEFFVAAGRGYLRSMKGDSHGVLDIVPVDIPVNLSIAAAWQKFQEDNNDHITIYHCTSSGLNPFHWQEMSNYFTEYSKRIPYEHAFRRPNLSVTSHSLIHDSYVFFSHLIPAYLTDIGLRLIGRKPHVVNIYKNLHRTLLTLESFTMREEIQCSYDSLNSLRQLMAETNVSNDFYFDIRALHWPTYIESYLIGTKRYVLNEDMQCLSGAQKHLNNLRNIRWAFNTIILVLLWRIFISKRPTARNLWYFIMNFFVAKFVRFFKILSAGSA</sequence>
<dbReference type="GO" id="GO:0080019">
    <property type="term" value="F:alcohol-forming very long-chain fatty acyl-CoA reductase activity"/>
    <property type="evidence" value="ECO:0007669"/>
    <property type="project" value="InterPro"/>
</dbReference>
<feature type="domain" description="Thioester reductase (TE)" evidence="6">
    <location>
        <begin position="18"/>
        <end position="306"/>
    </location>
</feature>
<dbReference type="SUPFAM" id="SSF51735">
    <property type="entry name" value="NAD(P)-binding Rossmann-fold domains"/>
    <property type="match status" value="1"/>
</dbReference>
<comment type="function">
    <text evidence="4">Catalyzes the reduction of fatty acyl-CoA to fatty alcohols.</text>
</comment>
<protein>
    <recommendedName>
        <fullName evidence="4">Fatty acyl-CoA reductase</fullName>
        <ecNumber evidence="4">1.2.1.84</ecNumber>
    </recommendedName>
</protein>
<comment type="caution">
    <text evidence="7">The sequence shown here is derived from an EMBL/GenBank/DDBJ whole genome shotgun (WGS) entry which is preliminary data.</text>
</comment>
<dbReference type="EMBL" id="CAJNOW010001428">
    <property type="protein sequence ID" value="CAF1315952.1"/>
    <property type="molecule type" value="Genomic_DNA"/>
</dbReference>
<gene>
    <name evidence="7" type="ORF">KQP761_LOCUS5495</name>
</gene>
<feature type="transmembrane region" description="Helical" evidence="4">
    <location>
        <begin position="492"/>
        <end position="509"/>
    </location>
</feature>
<comment type="similarity">
    <text evidence="1 4">Belongs to the fatty acyl-CoA reductase family.</text>
</comment>
<dbReference type="InterPro" id="IPR033640">
    <property type="entry name" value="FAR_C"/>
</dbReference>
<dbReference type="CDD" id="cd05236">
    <property type="entry name" value="FAR-N_SDR_e"/>
    <property type="match status" value="1"/>
</dbReference>
<dbReference type="Gene3D" id="3.40.50.720">
    <property type="entry name" value="NAD(P)-binding Rossmann-like Domain"/>
    <property type="match status" value="1"/>
</dbReference>
<organism evidence="7 8">
    <name type="scientific">Rotaria magnacalcarata</name>
    <dbReference type="NCBI Taxonomy" id="392030"/>
    <lineage>
        <taxon>Eukaryota</taxon>
        <taxon>Metazoa</taxon>
        <taxon>Spiralia</taxon>
        <taxon>Gnathifera</taxon>
        <taxon>Rotifera</taxon>
        <taxon>Eurotatoria</taxon>
        <taxon>Bdelloidea</taxon>
        <taxon>Philodinida</taxon>
        <taxon>Philodinidae</taxon>
        <taxon>Rotaria</taxon>
    </lineage>
</organism>
<dbReference type="Pfam" id="PF03015">
    <property type="entry name" value="Sterile"/>
    <property type="match status" value="1"/>
</dbReference>
<dbReference type="Pfam" id="PF07993">
    <property type="entry name" value="NAD_binding_4"/>
    <property type="match status" value="1"/>
</dbReference>
<keyword evidence="4" id="KW-1133">Transmembrane helix</keyword>
<dbReference type="GO" id="GO:0102965">
    <property type="term" value="F:alcohol-forming long-chain fatty acyl-CoA reductase activity"/>
    <property type="evidence" value="ECO:0007669"/>
    <property type="project" value="UniProtKB-EC"/>
</dbReference>
<evidence type="ECO:0000259" key="6">
    <source>
        <dbReference type="Pfam" id="PF07993"/>
    </source>
</evidence>
<keyword evidence="2 4" id="KW-0444">Lipid biosynthesis</keyword>